<keyword evidence="2" id="KW-0677">Repeat</keyword>
<evidence type="ECO:0000256" key="4">
    <source>
        <dbReference type="SAM" id="Phobius"/>
    </source>
</evidence>
<evidence type="ECO:0000256" key="2">
    <source>
        <dbReference type="ARBA" id="ARBA00022737"/>
    </source>
</evidence>
<evidence type="ECO:0000313" key="5">
    <source>
        <dbReference type="EMBL" id="MFC4210398.1"/>
    </source>
</evidence>
<dbReference type="RefSeq" id="WP_378982145.1">
    <property type="nucleotide sequence ID" value="NZ_JBHSBW010000007.1"/>
</dbReference>
<proteinExistence type="predicted"/>
<keyword evidence="4" id="KW-0812">Transmembrane</keyword>
<feature type="transmembrane region" description="Helical" evidence="4">
    <location>
        <begin position="50"/>
        <end position="70"/>
    </location>
</feature>
<evidence type="ECO:0000256" key="3">
    <source>
        <dbReference type="ARBA" id="ARBA00023315"/>
    </source>
</evidence>
<accession>A0ABV8P565</accession>
<keyword evidence="4" id="KW-0472">Membrane</keyword>
<dbReference type="PROSITE" id="PS00101">
    <property type="entry name" value="HEXAPEP_TRANSFERASES"/>
    <property type="match status" value="1"/>
</dbReference>
<keyword evidence="4" id="KW-1133">Transmembrane helix</keyword>
<organism evidence="5 6">
    <name type="scientific">Pedobacter lithocola</name>
    <dbReference type="NCBI Taxonomy" id="1908239"/>
    <lineage>
        <taxon>Bacteria</taxon>
        <taxon>Pseudomonadati</taxon>
        <taxon>Bacteroidota</taxon>
        <taxon>Sphingobacteriia</taxon>
        <taxon>Sphingobacteriales</taxon>
        <taxon>Sphingobacteriaceae</taxon>
        <taxon>Pedobacter</taxon>
    </lineage>
</organism>
<name>A0ABV8P565_9SPHI</name>
<evidence type="ECO:0000313" key="6">
    <source>
        <dbReference type="Proteomes" id="UP001595789"/>
    </source>
</evidence>
<gene>
    <name evidence="5" type="ORF">ACFOWA_04345</name>
</gene>
<dbReference type="SUPFAM" id="SSF51161">
    <property type="entry name" value="Trimeric LpxA-like enzymes"/>
    <property type="match status" value="1"/>
</dbReference>
<reference evidence="6" key="1">
    <citation type="journal article" date="2019" name="Int. J. Syst. Evol. Microbiol.">
        <title>The Global Catalogue of Microorganisms (GCM) 10K type strain sequencing project: providing services to taxonomists for standard genome sequencing and annotation.</title>
        <authorList>
            <consortium name="The Broad Institute Genomics Platform"/>
            <consortium name="The Broad Institute Genome Sequencing Center for Infectious Disease"/>
            <person name="Wu L."/>
            <person name="Ma J."/>
        </authorList>
    </citation>
    <scope>NUCLEOTIDE SEQUENCE [LARGE SCALE GENOMIC DNA]</scope>
    <source>
        <strain evidence="6">CCM 8691</strain>
    </source>
</reference>
<dbReference type="PANTHER" id="PTHR42811">
    <property type="entry name" value="SERINE ACETYLTRANSFERASE"/>
    <property type="match status" value="1"/>
</dbReference>
<dbReference type="InterPro" id="IPR045304">
    <property type="entry name" value="LbH_SAT"/>
</dbReference>
<evidence type="ECO:0000256" key="1">
    <source>
        <dbReference type="ARBA" id="ARBA00022679"/>
    </source>
</evidence>
<dbReference type="InterPro" id="IPR011004">
    <property type="entry name" value="Trimer_LpxA-like_sf"/>
</dbReference>
<sequence>MEDFNNKSYNSLQKKTYNIFQDWKINEGNIKGRIVLVLYRLASLIRSKKILVIFFFWYLLFYRIFVEWFLNIEIHWNSKIGKGLRLEHGHGTVIHGDATLGNYCTIRHLTTIGIIKHDDGSYSHTPQLGNNVDVGASVTIIGGVNIGDNVLIGAASLVVRDIPANTTALGNPARVVKRHEVAEVSKQISYVVE</sequence>
<keyword evidence="1" id="KW-0808">Transferase</keyword>
<comment type="caution">
    <text evidence="5">The sequence shown here is derived from an EMBL/GenBank/DDBJ whole genome shotgun (WGS) entry which is preliminary data.</text>
</comment>
<dbReference type="InterPro" id="IPR018357">
    <property type="entry name" value="Hexapep_transf_CS"/>
</dbReference>
<protein>
    <submittedName>
        <fullName evidence="5">Serine acetyltransferase</fullName>
    </submittedName>
</protein>
<dbReference type="Proteomes" id="UP001595789">
    <property type="component" value="Unassembled WGS sequence"/>
</dbReference>
<dbReference type="Gene3D" id="2.160.10.10">
    <property type="entry name" value="Hexapeptide repeat proteins"/>
    <property type="match status" value="1"/>
</dbReference>
<dbReference type="CDD" id="cd03354">
    <property type="entry name" value="LbH_SAT"/>
    <property type="match status" value="1"/>
</dbReference>
<dbReference type="EMBL" id="JBHSBW010000007">
    <property type="protein sequence ID" value="MFC4210398.1"/>
    <property type="molecule type" value="Genomic_DNA"/>
</dbReference>
<keyword evidence="6" id="KW-1185">Reference proteome</keyword>
<keyword evidence="3" id="KW-0012">Acyltransferase</keyword>